<comment type="caution">
    <text evidence="2">The sequence shown here is derived from an EMBL/GenBank/DDBJ whole genome shotgun (WGS) entry which is preliminary data.</text>
</comment>
<dbReference type="AlphaFoldDB" id="A0A9N9EJJ9"/>
<feature type="transmembrane region" description="Helical" evidence="1">
    <location>
        <begin position="12"/>
        <end position="30"/>
    </location>
</feature>
<evidence type="ECO:0000256" key="1">
    <source>
        <dbReference type="SAM" id="Phobius"/>
    </source>
</evidence>
<organism evidence="2 3">
    <name type="scientific">Acaulospora morrowiae</name>
    <dbReference type="NCBI Taxonomy" id="94023"/>
    <lineage>
        <taxon>Eukaryota</taxon>
        <taxon>Fungi</taxon>
        <taxon>Fungi incertae sedis</taxon>
        <taxon>Mucoromycota</taxon>
        <taxon>Glomeromycotina</taxon>
        <taxon>Glomeromycetes</taxon>
        <taxon>Diversisporales</taxon>
        <taxon>Acaulosporaceae</taxon>
        <taxon>Acaulospora</taxon>
    </lineage>
</organism>
<evidence type="ECO:0000313" key="3">
    <source>
        <dbReference type="Proteomes" id="UP000789342"/>
    </source>
</evidence>
<keyword evidence="1" id="KW-0812">Transmembrane</keyword>
<keyword evidence="1" id="KW-1133">Transmembrane helix</keyword>
<keyword evidence="1" id="KW-0472">Membrane</keyword>
<dbReference type="EMBL" id="CAJVPV010013027">
    <property type="protein sequence ID" value="CAG8674320.1"/>
    <property type="molecule type" value="Genomic_DNA"/>
</dbReference>
<dbReference type="Proteomes" id="UP000789342">
    <property type="component" value="Unassembled WGS sequence"/>
</dbReference>
<proteinExistence type="predicted"/>
<sequence length="188" mass="21269">MSDKPHHHQQRSLLTVFILLITFFISQISTTSICCPAATSDDRNPLLYSRSPVAECHPFSSDENKMWDFAKRDRKNDFESVGKRGEAKLFEKREKLGQEKKSFEERDNCHEERLDERCNGYIPNGCHQPVCCEKRPPIAYGGAPGCNNAPFVYDSGYCGGCGTEYDVGRISICNPIRPGLVPLGWSRF</sequence>
<accession>A0A9N9EJJ9</accession>
<reference evidence="2" key="1">
    <citation type="submission" date="2021-06" db="EMBL/GenBank/DDBJ databases">
        <authorList>
            <person name="Kallberg Y."/>
            <person name="Tangrot J."/>
            <person name="Rosling A."/>
        </authorList>
    </citation>
    <scope>NUCLEOTIDE SEQUENCE</scope>
    <source>
        <strain evidence="2">CL551</strain>
    </source>
</reference>
<keyword evidence="3" id="KW-1185">Reference proteome</keyword>
<name>A0A9N9EJJ9_9GLOM</name>
<protein>
    <submittedName>
        <fullName evidence="2">17180_t:CDS:1</fullName>
    </submittedName>
</protein>
<gene>
    <name evidence="2" type="ORF">AMORRO_LOCUS10954</name>
</gene>
<evidence type="ECO:0000313" key="2">
    <source>
        <dbReference type="EMBL" id="CAG8674320.1"/>
    </source>
</evidence>
<dbReference type="OrthoDB" id="10635693at2759"/>